<dbReference type="EMBL" id="WNKQ01000004">
    <property type="protein sequence ID" value="KAF5852121.1"/>
    <property type="molecule type" value="Genomic_DNA"/>
</dbReference>
<accession>A0A8H6DXJ0</accession>
<sequence>MDRRMLTLWATGGQSVGTTVVNLSCNGKNKGQSGSREVWPAKSHERRPTSLTTREEKTSRDAQSTCIIIHIGPCTSSAGQARRLGLCVESQQLPDQSVSASASANASASASASASCPTHSRSSNNLMSMSIRCQAGVNTCLCPSVSMHTHPPAAAGYRQLLPQVNTCPRINSR</sequence>
<evidence type="ECO:0000256" key="1">
    <source>
        <dbReference type="SAM" id="MobiDB-lite"/>
    </source>
</evidence>
<reference evidence="2" key="1">
    <citation type="submission" date="2019-11" db="EMBL/GenBank/DDBJ databases">
        <title>Bipolaris sorokiniana Genome sequencing.</title>
        <authorList>
            <person name="Wang H."/>
        </authorList>
    </citation>
    <scope>NUCLEOTIDE SEQUENCE</scope>
</reference>
<evidence type="ECO:0000313" key="2">
    <source>
        <dbReference type="EMBL" id="KAF5852121.1"/>
    </source>
</evidence>
<organism evidence="2 3">
    <name type="scientific">Cochliobolus sativus</name>
    <name type="common">Common root rot and spot blotch fungus</name>
    <name type="synonym">Bipolaris sorokiniana</name>
    <dbReference type="NCBI Taxonomy" id="45130"/>
    <lineage>
        <taxon>Eukaryota</taxon>
        <taxon>Fungi</taxon>
        <taxon>Dikarya</taxon>
        <taxon>Ascomycota</taxon>
        <taxon>Pezizomycotina</taxon>
        <taxon>Dothideomycetes</taxon>
        <taxon>Pleosporomycetidae</taxon>
        <taxon>Pleosporales</taxon>
        <taxon>Pleosporineae</taxon>
        <taxon>Pleosporaceae</taxon>
        <taxon>Bipolaris</taxon>
    </lineage>
</organism>
<evidence type="ECO:0000313" key="3">
    <source>
        <dbReference type="Proteomes" id="UP000624244"/>
    </source>
</evidence>
<proteinExistence type="predicted"/>
<feature type="region of interest" description="Disordered" evidence="1">
    <location>
        <begin position="27"/>
        <end position="58"/>
    </location>
</feature>
<dbReference type="AlphaFoldDB" id="A0A8H6DXJ0"/>
<name>A0A8H6DXJ0_COCSA</name>
<dbReference type="Proteomes" id="UP000624244">
    <property type="component" value="Unassembled WGS sequence"/>
</dbReference>
<gene>
    <name evidence="2" type="ORF">GGP41_000840</name>
</gene>
<comment type="caution">
    <text evidence="2">The sequence shown here is derived from an EMBL/GenBank/DDBJ whole genome shotgun (WGS) entry which is preliminary data.</text>
</comment>
<feature type="compositionally biased region" description="Basic and acidic residues" evidence="1">
    <location>
        <begin position="42"/>
        <end position="58"/>
    </location>
</feature>
<protein>
    <submittedName>
        <fullName evidence="2">Uncharacterized protein</fullName>
    </submittedName>
</protein>